<dbReference type="GeneID" id="97276170"/>
<keyword evidence="6 12" id="KW-1003">Cell membrane</keyword>
<keyword evidence="10 12" id="KW-1133">Transmembrane helix</keyword>
<dbReference type="InterPro" id="IPR052075">
    <property type="entry name" value="Heme_exporter_D"/>
</dbReference>
<keyword evidence="5 12" id="KW-0813">Transport</keyword>
<evidence type="ECO:0000256" key="2">
    <source>
        <dbReference type="ARBA" id="ARBA00004377"/>
    </source>
</evidence>
<evidence type="ECO:0000256" key="7">
    <source>
        <dbReference type="ARBA" id="ARBA00022519"/>
    </source>
</evidence>
<comment type="similarity">
    <text evidence="3 12">Belongs to the CcmD/CycX/HelD family.</text>
</comment>
<evidence type="ECO:0000256" key="4">
    <source>
        <dbReference type="ARBA" id="ARBA00016461"/>
    </source>
</evidence>
<evidence type="ECO:0000256" key="1">
    <source>
        <dbReference type="ARBA" id="ARBA00002442"/>
    </source>
</evidence>
<evidence type="ECO:0000256" key="6">
    <source>
        <dbReference type="ARBA" id="ARBA00022475"/>
    </source>
</evidence>
<feature type="transmembrane region" description="Helical" evidence="12">
    <location>
        <begin position="15"/>
        <end position="35"/>
    </location>
</feature>
<dbReference type="NCBIfam" id="TIGR03141">
    <property type="entry name" value="cytochro_ccmD"/>
    <property type="match status" value="1"/>
</dbReference>
<dbReference type="InterPro" id="IPR007078">
    <property type="entry name" value="Haem_export_protD_CcmD"/>
</dbReference>
<evidence type="ECO:0000256" key="13">
    <source>
        <dbReference type="SAM" id="MobiDB-lite"/>
    </source>
</evidence>
<evidence type="ECO:0000256" key="9">
    <source>
        <dbReference type="ARBA" id="ARBA00022748"/>
    </source>
</evidence>
<dbReference type="PANTHER" id="PTHR37531">
    <property type="entry name" value="HEME EXPORTER PROTEIN D"/>
    <property type="match status" value="1"/>
</dbReference>
<evidence type="ECO:0000313" key="16">
    <source>
        <dbReference type="EMBL" id="SEO10730.1"/>
    </source>
</evidence>
<keyword evidence="9 12" id="KW-0201">Cytochrome c-type biogenesis</keyword>
<dbReference type="GO" id="GO:1903607">
    <property type="term" value="P:cytochrome c biosynthetic process"/>
    <property type="evidence" value="ECO:0007669"/>
    <property type="project" value="TreeGrafter"/>
</dbReference>
<dbReference type="EMBL" id="FODB01000045">
    <property type="protein sequence ID" value="SEO10730.1"/>
    <property type="molecule type" value="Genomic_DNA"/>
</dbReference>
<feature type="region of interest" description="Disordered" evidence="13">
    <location>
        <begin position="53"/>
        <end position="84"/>
    </location>
</feature>
<gene>
    <name evidence="14" type="primary">ccmD</name>
    <name evidence="15" type="ORF">HMEPL2_32950</name>
    <name evidence="14" type="ORF">HMSLTHF_07230</name>
    <name evidence="16" type="ORF">SAMN04490369_10459</name>
    <name evidence="17" type="ORF">SAMN05878438_0355</name>
</gene>
<evidence type="ECO:0000256" key="10">
    <source>
        <dbReference type="ARBA" id="ARBA00022989"/>
    </source>
</evidence>
<dbReference type="Pfam" id="PF04995">
    <property type="entry name" value="CcmD"/>
    <property type="match status" value="1"/>
</dbReference>
<dbReference type="OrthoDB" id="9815607at2"/>
<dbReference type="AlphaFoldDB" id="A0A0D7UXG8"/>
<protein>
    <recommendedName>
        <fullName evidence="4 12">Heme exporter protein D</fullName>
    </recommendedName>
</protein>
<accession>A0A0D7UXG8</accession>
<evidence type="ECO:0000313" key="21">
    <source>
        <dbReference type="Proteomes" id="UP000503197"/>
    </source>
</evidence>
<evidence type="ECO:0000313" key="17">
    <source>
        <dbReference type="EMBL" id="SIN60999.1"/>
    </source>
</evidence>
<organism evidence="14 21">
    <name type="scientific">Vreelandella aquamarina</name>
    <dbReference type="NCBI Taxonomy" id="77097"/>
    <lineage>
        <taxon>Bacteria</taxon>
        <taxon>Pseudomonadati</taxon>
        <taxon>Pseudomonadota</taxon>
        <taxon>Gammaproteobacteria</taxon>
        <taxon>Oceanospirillales</taxon>
        <taxon>Halomonadaceae</taxon>
        <taxon>Vreelandella</taxon>
    </lineage>
</organism>
<sequence>MAFSSLNEFFAMGGHAVYVWAAWGVTALLMLVIVWHARQERRQLLNVVKRRARRENAQRNAQPSHAQPLQEPVNSAQKDVHHDA</sequence>
<keyword evidence="11 12" id="KW-0472">Membrane</keyword>
<feature type="compositionally biased region" description="Polar residues" evidence="13">
    <location>
        <begin position="63"/>
        <end position="77"/>
    </location>
</feature>
<dbReference type="Proteomes" id="UP000501053">
    <property type="component" value="Chromosome"/>
</dbReference>
<dbReference type="Proteomes" id="UP000185024">
    <property type="component" value="Unassembled WGS sequence"/>
</dbReference>
<comment type="function">
    <text evidence="1 12">Required for the export of heme to the periplasm for the biogenesis of c-type cytochromes.</text>
</comment>
<dbReference type="RefSeq" id="WP_044629993.1">
    <property type="nucleotide sequence ID" value="NZ_AP022821.1"/>
</dbReference>
<proteinExistence type="inferred from homology"/>
<accession>A0A1H8M0D6</accession>
<name>A0A0D7UXG8_9GAMM</name>
<keyword evidence="8 12" id="KW-0812">Transmembrane</keyword>
<dbReference type="EMBL" id="AP022869">
    <property type="protein sequence ID" value="BCB72944.1"/>
    <property type="molecule type" value="Genomic_DNA"/>
</dbReference>
<dbReference type="Proteomes" id="UP000199493">
    <property type="component" value="Unassembled WGS sequence"/>
</dbReference>
<evidence type="ECO:0000313" key="18">
    <source>
        <dbReference type="Proteomes" id="UP000185024"/>
    </source>
</evidence>
<evidence type="ECO:0000313" key="20">
    <source>
        <dbReference type="Proteomes" id="UP000501053"/>
    </source>
</evidence>
<dbReference type="EMBL" id="FSQX01000001">
    <property type="protein sequence ID" value="SIN60999.1"/>
    <property type="molecule type" value="Genomic_DNA"/>
</dbReference>
<reference evidence="16 19" key="1">
    <citation type="submission" date="2016-10" db="EMBL/GenBank/DDBJ databases">
        <authorList>
            <person name="de Groot N.N."/>
        </authorList>
    </citation>
    <scope>NUCLEOTIDE SEQUENCE [LARGE SCALE GENOMIC DNA]</scope>
    <source>
        <strain evidence="16 19">558</strain>
    </source>
</reference>
<comment type="subcellular location">
    <subcellularLocation>
        <location evidence="2 12">Cell inner membrane</location>
        <topology evidence="2 12">Single-pass membrane protein</topology>
    </subcellularLocation>
</comment>
<evidence type="ECO:0000256" key="8">
    <source>
        <dbReference type="ARBA" id="ARBA00022692"/>
    </source>
</evidence>
<dbReference type="GO" id="GO:0005886">
    <property type="term" value="C:plasma membrane"/>
    <property type="evidence" value="ECO:0007669"/>
    <property type="project" value="UniProtKB-SubCell"/>
</dbReference>
<evidence type="ECO:0000256" key="3">
    <source>
        <dbReference type="ARBA" id="ARBA00008741"/>
    </source>
</evidence>
<keyword evidence="20" id="KW-1185">Reference proteome</keyword>
<keyword evidence="7 12" id="KW-0997">Cell inner membrane</keyword>
<reference evidence="15 20" key="4">
    <citation type="submission" date="2020-03" db="EMBL/GenBank/DDBJ databases">
        <title>Complete Genome Sequence of Halomonas meridiana strain Eplume2, isolated from hydrothermal-plume in the north east Pacific Ocean.</title>
        <authorList>
            <person name="Kurihara Y."/>
            <person name="Kawai S."/>
            <person name="Sakai A."/>
            <person name="Galipon J."/>
            <person name="Arakawa K."/>
        </authorList>
    </citation>
    <scope>NUCLEOTIDE SEQUENCE [LARGE SCALE GENOMIC DNA]</scope>
    <source>
        <strain evidence="15 20">Eplume2</strain>
    </source>
</reference>
<evidence type="ECO:0000256" key="11">
    <source>
        <dbReference type="ARBA" id="ARBA00023136"/>
    </source>
</evidence>
<dbReference type="EMBL" id="AP022821">
    <property type="protein sequence ID" value="BCA90948.1"/>
    <property type="molecule type" value="Genomic_DNA"/>
</dbReference>
<dbReference type="Proteomes" id="UP000503197">
    <property type="component" value="Chromosome"/>
</dbReference>
<evidence type="ECO:0000313" key="19">
    <source>
        <dbReference type="Proteomes" id="UP000199493"/>
    </source>
</evidence>
<evidence type="ECO:0000313" key="15">
    <source>
        <dbReference type="EMBL" id="BCB72944.1"/>
    </source>
</evidence>
<dbReference type="GO" id="GO:0017004">
    <property type="term" value="P:cytochrome complex assembly"/>
    <property type="evidence" value="ECO:0007669"/>
    <property type="project" value="UniProtKB-KW"/>
</dbReference>
<dbReference type="STRING" id="77097.SAMN04490369_10459"/>
<evidence type="ECO:0000256" key="5">
    <source>
        <dbReference type="ARBA" id="ARBA00022448"/>
    </source>
</evidence>
<evidence type="ECO:0000256" key="12">
    <source>
        <dbReference type="RuleBase" id="RU363101"/>
    </source>
</evidence>
<dbReference type="PANTHER" id="PTHR37531:SF1">
    <property type="entry name" value="HEME EXPORTER PROTEIN D"/>
    <property type="match status" value="1"/>
</dbReference>
<reference evidence="14 21" key="3">
    <citation type="submission" date="2020-02" db="EMBL/GenBank/DDBJ databases">
        <title>Complete Genome Sequence of Halomonas meridiana strain BAA-801, Isolated from Deep Sea Thermal Vent.</title>
        <authorList>
            <person name="Takahashi Y."/>
            <person name="Takahashi H."/>
            <person name="Galipon J."/>
            <person name="Arakawa K."/>
        </authorList>
    </citation>
    <scope>NUCLEOTIDE SEQUENCE [LARGE SCALE GENOMIC DNA]</scope>
    <source>
        <strain evidence="14 21">Slthf1</strain>
    </source>
</reference>
<dbReference type="PATRIC" id="fig|29570.3.peg.1350"/>
<evidence type="ECO:0000313" key="14">
    <source>
        <dbReference type="EMBL" id="BCA90948.1"/>
    </source>
</evidence>
<reference evidence="17 18" key="2">
    <citation type="submission" date="2016-11" db="EMBL/GenBank/DDBJ databases">
        <authorList>
            <person name="Jaros S."/>
            <person name="Januszkiewicz K."/>
            <person name="Wedrychowicz H."/>
        </authorList>
    </citation>
    <scope>NUCLEOTIDE SEQUENCE [LARGE SCALE GENOMIC DNA]</scope>
    <source>
        <strain evidence="17 18">ACAM 239</strain>
    </source>
</reference>
<dbReference type="GO" id="GO:0015886">
    <property type="term" value="P:heme transport"/>
    <property type="evidence" value="ECO:0007669"/>
    <property type="project" value="InterPro"/>
</dbReference>